<dbReference type="Proteomes" id="UP000481583">
    <property type="component" value="Unassembled WGS sequence"/>
</dbReference>
<evidence type="ECO:0000313" key="2">
    <source>
        <dbReference type="Proteomes" id="UP000481583"/>
    </source>
</evidence>
<keyword evidence="2" id="KW-1185">Reference proteome</keyword>
<dbReference type="EMBL" id="JAAKZV010000011">
    <property type="protein sequence ID" value="NGN63270.1"/>
    <property type="molecule type" value="Genomic_DNA"/>
</dbReference>
<dbReference type="InterPro" id="IPR015946">
    <property type="entry name" value="KH_dom-like_a/b"/>
</dbReference>
<dbReference type="AlphaFoldDB" id="A0A6G4TUP6"/>
<dbReference type="SUPFAM" id="SSF82784">
    <property type="entry name" value="OsmC-like"/>
    <property type="match status" value="1"/>
</dbReference>
<proteinExistence type="predicted"/>
<gene>
    <name evidence="1" type="ORF">G5C51_05030</name>
</gene>
<reference evidence="1 2" key="1">
    <citation type="submission" date="2020-02" db="EMBL/GenBank/DDBJ databases">
        <title>Whole-genome analyses of novel actinobacteria.</title>
        <authorList>
            <person name="Sahin N."/>
        </authorList>
    </citation>
    <scope>NUCLEOTIDE SEQUENCE [LARGE SCALE GENOMIC DNA]</scope>
    <source>
        <strain evidence="1 2">A7024</strain>
    </source>
</reference>
<organism evidence="1 2">
    <name type="scientific">Streptomyces coryli</name>
    <dbReference type="NCBI Taxonomy" id="1128680"/>
    <lineage>
        <taxon>Bacteria</taxon>
        <taxon>Bacillati</taxon>
        <taxon>Actinomycetota</taxon>
        <taxon>Actinomycetes</taxon>
        <taxon>Kitasatosporales</taxon>
        <taxon>Streptomycetaceae</taxon>
        <taxon>Streptomyces</taxon>
    </lineage>
</organism>
<comment type="caution">
    <text evidence="1">The sequence shown here is derived from an EMBL/GenBank/DDBJ whole genome shotgun (WGS) entry which is preliminary data.</text>
</comment>
<protein>
    <submittedName>
        <fullName evidence="1">OsmC family peroxiredoxin</fullName>
    </submittedName>
</protein>
<accession>A0A6G4TUP6</accession>
<name>A0A6G4TUP6_9ACTN</name>
<dbReference type="Gene3D" id="3.30.300.20">
    <property type="match status" value="1"/>
</dbReference>
<dbReference type="InterPro" id="IPR003718">
    <property type="entry name" value="OsmC/Ohr_fam"/>
</dbReference>
<dbReference type="PANTHER" id="PTHR42830:SF2">
    <property type="entry name" value="OSMC_OHR FAMILY PROTEIN"/>
    <property type="match status" value="1"/>
</dbReference>
<evidence type="ECO:0000313" key="1">
    <source>
        <dbReference type="EMBL" id="NGN63270.1"/>
    </source>
</evidence>
<dbReference type="RefSeq" id="WP_165232281.1">
    <property type="nucleotide sequence ID" value="NZ_JAAKZV010000011.1"/>
</dbReference>
<dbReference type="InterPro" id="IPR036102">
    <property type="entry name" value="OsmC/Ohrsf"/>
</dbReference>
<dbReference type="InterPro" id="IPR052707">
    <property type="entry name" value="OsmC_Ohr_Peroxiredoxin"/>
</dbReference>
<sequence>MARTHTYETTTVWTGNRGTGTSSYRDYDRLLESTAAGVPPLPASSDPAFRGDPSRWNPELLLAASLSQCHMLWYLHLCAVGGVVVTSYRDATVGTMTETDDGAGHFTEVVLRPEVTVADPSMVDKAIELHGPAHEKCFIARSVNFPVRHEPTVTVTAE</sequence>
<dbReference type="Pfam" id="PF02566">
    <property type="entry name" value="OsmC"/>
    <property type="match status" value="1"/>
</dbReference>
<dbReference type="PANTHER" id="PTHR42830">
    <property type="entry name" value="OSMOTICALLY INDUCIBLE FAMILY PROTEIN"/>
    <property type="match status" value="1"/>
</dbReference>